<dbReference type="SUPFAM" id="SSF57756">
    <property type="entry name" value="Retrovirus zinc finger-like domains"/>
    <property type="match status" value="1"/>
</dbReference>
<evidence type="ECO:0000313" key="4">
    <source>
        <dbReference type="Proteomes" id="UP000237438"/>
    </source>
</evidence>
<name>A0A2S4PKK0_9PEZI</name>
<comment type="caution">
    <text evidence="3">The sequence shown here is derived from an EMBL/GenBank/DDBJ whole genome shotgun (WGS) entry which is preliminary data.</text>
</comment>
<organism evidence="3 4">
    <name type="scientific">Erysiphe pulchra</name>
    <dbReference type="NCBI Taxonomy" id="225359"/>
    <lineage>
        <taxon>Eukaryota</taxon>
        <taxon>Fungi</taxon>
        <taxon>Dikarya</taxon>
        <taxon>Ascomycota</taxon>
        <taxon>Pezizomycotina</taxon>
        <taxon>Leotiomycetes</taxon>
        <taxon>Erysiphales</taxon>
        <taxon>Erysiphaceae</taxon>
        <taxon>Erysiphe</taxon>
    </lineage>
</organism>
<dbReference type="Proteomes" id="UP000237438">
    <property type="component" value="Unassembled WGS sequence"/>
</dbReference>
<feature type="domain" description="CCHC-type" evidence="2">
    <location>
        <begin position="182"/>
        <end position="195"/>
    </location>
</feature>
<dbReference type="InterPro" id="IPR001878">
    <property type="entry name" value="Znf_CCHC"/>
</dbReference>
<dbReference type="GO" id="GO:0003676">
    <property type="term" value="F:nucleic acid binding"/>
    <property type="evidence" value="ECO:0007669"/>
    <property type="project" value="InterPro"/>
</dbReference>
<accession>A0A2S4PKK0</accession>
<dbReference type="OrthoDB" id="10619626at2759"/>
<keyword evidence="4" id="KW-1185">Reference proteome</keyword>
<dbReference type="Pfam" id="PF00098">
    <property type="entry name" value="zf-CCHC"/>
    <property type="match status" value="1"/>
</dbReference>
<sequence length="195" mass="22152">MDAITSLQPKQDKRKEKEKASFQTQPINPFAGTSQSETGESSSQFARRLRKANYAFPADLILGSEVHDIQRNHIQQSLPRTWTSIQRDVSSMSNDELADHVVQVTEGIERWTHEDQVYETPQDPKPIPLITYENQSIDNADKNLAKQLIDLNTPSPDFFTSNHFGTTSPEKSNFRASNNSNHCFKCGKYGHWAND</sequence>
<dbReference type="EMBL" id="PEDP01002590">
    <property type="protein sequence ID" value="POS82570.1"/>
    <property type="molecule type" value="Genomic_DNA"/>
</dbReference>
<feature type="compositionally biased region" description="Basic and acidic residues" evidence="1">
    <location>
        <begin position="10"/>
        <end position="20"/>
    </location>
</feature>
<dbReference type="AlphaFoldDB" id="A0A2S4PKK0"/>
<protein>
    <recommendedName>
        <fullName evidence="2">CCHC-type domain-containing protein</fullName>
    </recommendedName>
</protein>
<evidence type="ECO:0000259" key="2">
    <source>
        <dbReference type="Pfam" id="PF00098"/>
    </source>
</evidence>
<reference evidence="3 4" key="1">
    <citation type="submission" date="2017-10" db="EMBL/GenBank/DDBJ databases">
        <title>Development of genomic resources for the powdery mildew, Erysiphe pulchra.</title>
        <authorList>
            <person name="Wadl P.A."/>
            <person name="Mack B.M."/>
            <person name="Moore G."/>
            <person name="Beltz S.B."/>
        </authorList>
    </citation>
    <scope>NUCLEOTIDE SEQUENCE [LARGE SCALE GENOMIC DNA]</scope>
    <source>
        <strain evidence="3">Cflorida</strain>
    </source>
</reference>
<gene>
    <name evidence="3" type="ORF">EPUL_005294</name>
</gene>
<dbReference type="InterPro" id="IPR036875">
    <property type="entry name" value="Znf_CCHC_sf"/>
</dbReference>
<evidence type="ECO:0000256" key="1">
    <source>
        <dbReference type="SAM" id="MobiDB-lite"/>
    </source>
</evidence>
<proteinExistence type="predicted"/>
<evidence type="ECO:0000313" key="3">
    <source>
        <dbReference type="EMBL" id="POS82570.1"/>
    </source>
</evidence>
<feature type="compositionally biased region" description="Low complexity" evidence="1">
    <location>
        <begin position="32"/>
        <end position="44"/>
    </location>
</feature>
<dbReference type="GO" id="GO:0008270">
    <property type="term" value="F:zinc ion binding"/>
    <property type="evidence" value="ECO:0007669"/>
    <property type="project" value="InterPro"/>
</dbReference>
<feature type="region of interest" description="Disordered" evidence="1">
    <location>
        <begin position="1"/>
        <end position="45"/>
    </location>
</feature>